<name>A0ABS4J8S5_9BACL</name>
<sequence length="142" mass="16815">MIKILETIICRDMLPEWNELLQRPDELVERAMTDGFEAEVKRIDRGVHRYVMKTWSKVSRPDIRVQYQLLKWLFRQGMAVPKPIAWGVHRENRWPVLVTTFEGECIKKADVETITRSAQLLVEQRFPPTVSGHIDVVFRKRD</sequence>
<accession>A0ABS4J8S5</accession>
<reference evidence="1 2" key="1">
    <citation type="submission" date="2021-03" db="EMBL/GenBank/DDBJ databases">
        <title>Genomic Encyclopedia of Type Strains, Phase IV (KMG-IV): sequencing the most valuable type-strain genomes for metagenomic binning, comparative biology and taxonomic classification.</title>
        <authorList>
            <person name="Goeker M."/>
        </authorList>
    </citation>
    <scope>NUCLEOTIDE SEQUENCE [LARGE SCALE GENOMIC DNA]</scope>
    <source>
        <strain evidence="1 2">DSM 26048</strain>
    </source>
</reference>
<proteinExistence type="predicted"/>
<keyword evidence="2" id="KW-1185">Reference proteome</keyword>
<protein>
    <submittedName>
        <fullName evidence="1">Uncharacterized protein</fullName>
    </submittedName>
</protein>
<dbReference type="Proteomes" id="UP001519287">
    <property type="component" value="Unassembled WGS sequence"/>
</dbReference>
<comment type="caution">
    <text evidence="1">The sequence shown here is derived from an EMBL/GenBank/DDBJ whole genome shotgun (WGS) entry which is preliminary data.</text>
</comment>
<dbReference type="InterPro" id="IPR011009">
    <property type="entry name" value="Kinase-like_dom_sf"/>
</dbReference>
<dbReference type="SUPFAM" id="SSF56112">
    <property type="entry name" value="Protein kinase-like (PK-like)"/>
    <property type="match status" value="1"/>
</dbReference>
<evidence type="ECO:0000313" key="2">
    <source>
        <dbReference type="Proteomes" id="UP001519287"/>
    </source>
</evidence>
<evidence type="ECO:0000313" key="1">
    <source>
        <dbReference type="EMBL" id="MBP1996253.1"/>
    </source>
</evidence>
<organism evidence="1 2">
    <name type="scientific">Paenibacillus eucommiae</name>
    <dbReference type="NCBI Taxonomy" id="1355755"/>
    <lineage>
        <taxon>Bacteria</taxon>
        <taxon>Bacillati</taxon>
        <taxon>Bacillota</taxon>
        <taxon>Bacilli</taxon>
        <taxon>Bacillales</taxon>
        <taxon>Paenibacillaceae</taxon>
        <taxon>Paenibacillus</taxon>
    </lineage>
</organism>
<dbReference type="RefSeq" id="WP_209978496.1">
    <property type="nucleotide sequence ID" value="NZ_JAGGLB010000046.1"/>
</dbReference>
<gene>
    <name evidence="1" type="ORF">J2Z66_007899</name>
</gene>
<dbReference type="EMBL" id="JAGGLB010000046">
    <property type="protein sequence ID" value="MBP1996253.1"/>
    <property type="molecule type" value="Genomic_DNA"/>
</dbReference>